<dbReference type="AlphaFoldDB" id="A0A1A9WHE9"/>
<keyword evidence="1" id="KW-0812">Transmembrane</keyword>
<dbReference type="VEuPathDB" id="VectorBase:GBRI019832"/>
<reference evidence="3" key="1">
    <citation type="submission" date="2014-03" db="EMBL/GenBank/DDBJ databases">
        <authorList>
            <person name="Aksoy S."/>
            <person name="Warren W."/>
            <person name="Wilson R.K."/>
        </authorList>
    </citation>
    <scope>NUCLEOTIDE SEQUENCE [LARGE SCALE GENOMIC DNA]</scope>
    <source>
        <strain evidence="3">IAEA</strain>
    </source>
</reference>
<evidence type="ECO:0000256" key="1">
    <source>
        <dbReference type="SAM" id="Phobius"/>
    </source>
</evidence>
<evidence type="ECO:0000313" key="3">
    <source>
        <dbReference type="Proteomes" id="UP000091820"/>
    </source>
</evidence>
<accession>A0A1A9WHE9</accession>
<dbReference type="EnsemblMetazoa" id="GBRI019832-RA">
    <property type="protein sequence ID" value="GBRI019832-PA"/>
    <property type="gene ID" value="GBRI019832"/>
</dbReference>
<protein>
    <submittedName>
        <fullName evidence="2">Uncharacterized protein</fullName>
    </submittedName>
</protein>
<organism evidence="2 3">
    <name type="scientific">Glossina brevipalpis</name>
    <dbReference type="NCBI Taxonomy" id="37001"/>
    <lineage>
        <taxon>Eukaryota</taxon>
        <taxon>Metazoa</taxon>
        <taxon>Ecdysozoa</taxon>
        <taxon>Arthropoda</taxon>
        <taxon>Hexapoda</taxon>
        <taxon>Insecta</taxon>
        <taxon>Pterygota</taxon>
        <taxon>Neoptera</taxon>
        <taxon>Endopterygota</taxon>
        <taxon>Diptera</taxon>
        <taxon>Brachycera</taxon>
        <taxon>Muscomorpha</taxon>
        <taxon>Hippoboscoidea</taxon>
        <taxon>Glossinidae</taxon>
        <taxon>Glossina</taxon>
    </lineage>
</organism>
<keyword evidence="1" id="KW-0472">Membrane</keyword>
<reference evidence="2" key="2">
    <citation type="submission" date="2020-05" db="UniProtKB">
        <authorList>
            <consortium name="EnsemblMetazoa"/>
        </authorList>
    </citation>
    <scope>IDENTIFICATION</scope>
    <source>
        <strain evidence="2">IAEA</strain>
    </source>
</reference>
<name>A0A1A9WHE9_9MUSC</name>
<keyword evidence="1" id="KW-1133">Transmembrane helix</keyword>
<dbReference type="Proteomes" id="UP000091820">
    <property type="component" value="Unassembled WGS sequence"/>
</dbReference>
<evidence type="ECO:0000313" key="2">
    <source>
        <dbReference type="EnsemblMetazoa" id="GBRI019832-PA"/>
    </source>
</evidence>
<feature type="transmembrane region" description="Helical" evidence="1">
    <location>
        <begin position="48"/>
        <end position="69"/>
    </location>
</feature>
<keyword evidence="3" id="KW-1185">Reference proteome</keyword>
<sequence>MVWRRKYVQEENIVEKNKYVHEKDIPEKNQHVAVAGRATMLTTLFTSLYSLSVAVMTVASQFVNELLYLTDMRFPDRIDLPLAINVTVSDERFMFVIIQENIKYTYGYPLLANASSVHRIHQHRPDRDTDR</sequence>
<proteinExistence type="predicted"/>